<dbReference type="Proteomes" id="UP000189545">
    <property type="component" value="Chromosome"/>
</dbReference>
<dbReference type="FunFam" id="2.170.130.10:FF:000001">
    <property type="entry name" value="Catecholate siderophore TonB-dependent receptor"/>
    <property type="match status" value="1"/>
</dbReference>
<dbReference type="AlphaFoldDB" id="A0A1S6HWP5"/>
<evidence type="ECO:0000256" key="2">
    <source>
        <dbReference type="ARBA" id="ARBA00009810"/>
    </source>
</evidence>
<dbReference type="GO" id="GO:0009279">
    <property type="term" value="C:cell outer membrane"/>
    <property type="evidence" value="ECO:0007669"/>
    <property type="project" value="UniProtKB-SubCell"/>
</dbReference>
<evidence type="ECO:0000256" key="13">
    <source>
        <dbReference type="ARBA" id="ARBA00023237"/>
    </source>
</evidence>
<evidence type="ECO:0000256" key="14">
    <source>
        <dbReference type="PROSITE-ProRule" id="PRU01360"/>
    </source>
</evidence>
<keyword evidence="12 19" id="KW-0675">Receptor</keyword>
<comment type="similarity">
    <text evidence="2 14 15">Belongs to the TonB-dependent receptor family.</text>
</comment>
<reference evidence="19 20" key="1">
    <citation type="submission" date="2016-03" db="EMBL/GenBank/DDBJ databases">
        <title>Complete genome sequence of Shewanella psychrophila WP2, a deep sea bacterium isolated from west Pacific sediment.</title>
        <authorList>
            <person name="Xu G."/>
            <person name="Jian H."/>
        </authorList>
    </citation>
    <scope>NUCLEOTIDE SEQUENCE [LARGE SCALE GENOMIC DNA]</scope>
    <source>
        <strain evidence="19 20">WP2</strain>
    </source>
</reference>
<dbReference type="PROSITE" id="PS52016">
    <property type="entry name" value="TONB_DEPENDENT_REC_3"/>
    <property type="match status" value="1"/>
</dbReference>
<feature type="domain" description="TonB-dependent receptor-like beta-barrel" evidence="17">
    <location>
        <begin position="241"/>
        <end position="684"/>
    </location>
</feature>
<sequence>MGQTFKLKYPVLLMATSFALSASALVSAAEAETVQEQAEEPEMEVITISSRGLISYVSASASKTNMPIIETPSSISVLTEKRITDLGAESLQDAIGYVAGVYNGPYGVDTRGDWAQIRGVSPLQYQDGLQMMFGNYNNVRTNPYMLQQIEILKGPSSVLYGQGSTGGIINMVTKRPEAEQKGEIWAQVGNYDRKQLAADVTGSLNEDESVLYRLTGLYRDSETQTDYVDDNSYFIAPAITWYATDTTKLTLLANLQKNESGSSTQFFPHEGTLLPAPNGQIPSNRFISEPGWDQYDTEQKSVTFLLEQELNDYMSLYWNSRYVDSKSTYRTMYAWPPKFQEDGRSILRNISMSDSTAEALTSDLRLQAEFDTGAVEHNLTFGIDYQDVDTDTDRLYISGAGGLLDLYNPQYGMNTEPLPTGTDIPDTPGENNNQLGIYLQDSIKFGKFVVSGALRHDWVESETVKNGKQDQSATTGRLGLLYSFDSGIAPYVSYAQSFQPIYGSNQAGTPFKPQEGEQYELGVKYQPVGSEHLFTAAIFDISDKNRKQAAGPDLTLQLGEVQIQGLELEAQLEWEEIDVYASYAYTDSEKHTNKVGEVDAKLAAMPDHMLSTWVTYRPQSFWHGFKAGVGFRYIGETSDGSVDVFTPDGTQVHRALNTEKYHLFDMMIGYEFSQFDLSLNVDNLADETVITSCLARGDCFYGQRRTITANLKYKF</sequence>
<proteinExistence type="inferred from homology"/>
<feature type="domain" description="TonB-dependent receptor plug" evidence="18">
    <location>
        <begin position="68"/>
        <end position="168"/>
    </location>
</feature>
<dbReference type="PANTHER" id="PTHR32552:SF68">
    <property type="entry name" value="FERRICHROME OUTER MEMBRANE TRANSPORTER_PHAGE RECEPTOR"/>
    <property type="match status" value="1"/>
</dbReference>
<keyword evidence="3 14" id="KW-0813">Transport</keyword>
<evidence type="ECO:0000256" key="3">
    <source>
        <dbReference type="ARBA" id="ARBA00022448"/>
    </source>
</evidence>
<keyword evidence="4 14" id="KW-1134">Transmembrane beta strand</keyword>
<dbReference type="InterPro" id="IPR039426">
    <property type="entry name" value="TonB-dep_rcpt-like"/>
</dbReference>
<accession>A0A1S6HWP5</accession>
<dbReference type="InterPro" id="IPR000531">
    <property type="entry name" value="Beta-barrel_TonB"/>
</dbReference>
<dbReference type="Gene3D" id="2.170.130.10">
    <property type="entry name" value="TonB-dependent receptor, plug domain"/>
    <property type="match status" value="1"/>
</dbReference>
<evidence type="ECO:0000256" key="10">
    <source>
        <dbReference type="ARBA" id="ARBA00023077"/>
    </source>
</evidence>
<dbReference type="GO" id="GO:0038023">
    <property type="term" value="F:signaling receptor activity"/>
    <property type="evidence" value="ECO:0007669"/>
    <property type="project" value="InterPro"/>
</dbReference>
<dbReference type="NCBIfam" id="TIGR01783">
    <property type="entry name" value="TonB-siderophor"/>
    <property type="match status" value="1"/>
</dbReference>
<dbReference type="EMBL" id="CP014782">
    <property type="protein sequence ID" value="AQS39990.1"/>
    <property type="molecule type" value="Genomic_DNA"/>
</dbReference>
<dbReference type="SUPFAM" id="SSF56935">
    <property type="entry name" value="Porins"/>
    <property type="match status" value="1"/>
</dbReference>
<keyword evidence="6 14" id="KW-0812">Transmembrane</keyword>
<dbReference type="KEGG" id="spsw:Sps_04910"/>
<keyword evidence="13 14" id="KW-0998">Cell outer membrane</keyword>
<dbReference type="Pfam" id="PF07715">
    <property type="entry name" value="Plug"/>
    <property type="match status" value="1"/>
</dbReference>
<dbReference type="CDD" id="cd01347">
    <property type="entry name" value="ligand_gated_channel"/>
    <property type="match status" value="1"/>
</dbReference>
<evidence type="ECO:0000256" key="7">
    <source>
        <dbReference type="ARBA" id="ARBA00022729"/>
    </source>
</evidence>
<evidence type="ECO:0000256" key="16">
    <source>
        <dbReference type="SAM" id="SignalP"/>
    </source>
</evidence>
<evidence type="ECO:0000256" key="8">
    <source>
        <dbReference type="ARBA" id="ARBA00023004"/>
    </source>
</evidence>
<evidence type="ECO:0000259" key="18">
    <source>
        <dbReference type="Pfam" id="PF07715"/>
    </source>
</evidence>
<dbReference type="RefSeq" id="WP_077754840.1">
    <property type="nucleotide sequence ID" value="NZ_CP014782.1"/>
</dbReference>
<keyword evidence="8" id="KW-0408">Iron</keyword>
<dbReference type="InterPro" id="IPR037066">
    <property type="entry name" value="Plug_dom_sf"/>
</dbReference>
<evidence type="ECO:0000256" key="6">
    <source>
        <dbReference type="ARBA" id="ARBA00022692"/>
    </source>
</evidence>
<keyword evidence="11 14" id="KW-0472">Membrane</keyword>
<evidence type="ECO:0000256" key="12">
    <source>
        <dbReference type="ARBA" id="ARBA00023170"/>
    </source>
</evidence>
<name>A0A1S6HWP5_9GAMM</name>
<comment type="subcellular location">
    <subcellularLocation>
        <location evidence="1 14">Cell outer membrane</location>
        <topology evidence="1 14">Multi-pass membrane protein</topology>
    </subcellularLocation>
</comment>
<dbReference type="InterPro" id="IPR012910">
    <property type="entry name" value="Plug_dom"/>
</dbReference>
<keyword evidence="20" id="KW-1185">Reference proteome</keyword>
<evidence type="ECO:0000313" key="20">
    <source>
        <dbReference type="Proteomes" id="UP000189545"/>
    </source>
</evidence>
<protein>
    <submittedName>
        <fullName evidence="19">TonB-dependent siderophore receptor</fullName>
    </submittedName>
</protein>
<dbReference type="GO" id="GO:0015344">
    <property type="term" value="F:siderophore uptake transmembrane transporter activity"/>
    <property type="evidence" value="ECO:0007669"/>
    <property type="project" value="TreeGrafter"/>
</dbReference>
<keyword evidence="5" id="KW-0410">Iron transport</keyword>
<dbReference type="Pfam" id="PF00593">
    <property type="entry name" value="TonB_dep_Rec_b-barrel"/>
    <property type="match status" value="1"/>
</dbReference>
<dbReference type="STRING" id="225848.Sps_04910"/>
<evidence type="ECO:0000256" key="9">
    <source>
        <dbReference type="ARBA" id="ARBA00023065"/>
    </source>
</evidence>
<feature type="signal peptide" evidence="16">
    <location>
        <begin position="1"/>
        <end position="28"/>
    </location>
</feature>
<gene>
    <name evidence="19" type="ORF">Sps_04910</name>
</gene>
<evidence type="ECO:0000256" key="11">
    <source>
        <dbReference type="ARBA" id="ARBA00023136"/>
    </source>
</evidence>
<evidence type="ECO:0000259" key="17">
    <source>
        <dbReference type="Pfam" id="PF00593"/>
    </source>
</evidence>
<keyword evidence="9" id="KW-0406">Ion transport</keyword>
<keyword evidence="10 15" id="KW-0798">TonB box</keyword>
<organism evidence="19 20">
    <name type="scientific">Shewanella psychrophila</name>
    <dbReference type="NCBI Taxonomy" id="225848"/>
    <lineage>
        <taxon>Bacteria</taxon>
        <taxon>Pseudomonadati</taxon>
        <taxon>Pseudomonadota</taxon>
        <taxon>Gammaproteobacteria</taxon>
        <taxon>Alteromonadales</taxon>
        <taxon>Shewanellaceae</taxon>
        <taxon>Shewanella</taxon>
    </lineage>
</organism>
<evidence type="ECO:0000256" key="1">
    <source>
        <dbReference type="ARBA" id="ARBA00004571"/>
    </source>
</evidence>
<dbReference type="PANTHER" id="PTHR32552">
    <property type="entry name" value="FERRICHROME IRON RECEPTOR-RELATED"/>
    <property type="match status" value="1"/>
</dbReference>
<dbReference type="OrthoDB" id="127311at2"/>
<dbReference type="InterPro" id="IPR036942">
    <property type="entry name" value="Beta-barrel_TonB_sf"/>
</dbReference>
<evidence type="ECO:0000313" key="19">
    <source>
        <dbReference type="EMBL" id="AQS39990.1"/>
    </source>
</evidence>
<evidence type="ECO:0000256" key="15">
    <source>
        <dbReference type="RuleBase" id="RU003357"/>
    </source>
</evidence>
<dbReference type="GO" id="GO:0015891">
    <property type="term" value="P:siderophore transport"/>
    <property type="evidence" value="ECO:0007669"/>
    <property type="project" value="InterPro"/>
</dbReference>
<evidence type="ECO:0000256" key="4">
    <source>
        <dbReference type="ARBA" id="ARBA00022452"/>
    </source>
</evidence>
<dbReference type="InterPro" id="IPR010105">
    <property type="entry name" value="TonB_sidphr_rcpt"/>
</dbReference>
<keyword evidence="7 16" id="KW-0732">Signal</keyword>
<dbReference type="Gene3D" id="2.40.170.20">
    <property type="entry name" value="TonB-dependent receptor, beta-barrel domain"/>
    <property type="match status" value="1"/>
</dbReference>
<evidence type="ECO:0000256" key="5">
    <source>
        <dbReference type="ARBA" id="ARBA00022496"/>
    </source>
</evidence>
<feature type="chain" id="PRO_5012436039" evidence="16">
    <location>
        <begin position="29"/>
        <end position="715"/>
    </location>
</feature>